<comment type="caution">
    <text evidence="3">The sequence shown here is derived from an EMBL/GenBank/DDBJ whole genome shotgun (WGS) entry which is preliminary data.</text>
</comment>
<dbReference type="Proteomes" id="UP001607302">
    <property type="component" value="Unassembled WGS sequence"/>
</dbReference>
<keyword evidence="1" id="KW-1133">Transmembrane helix</keyword>
<dbReference type="EMBL" id="JAUDFV010000132">
    <property type="protein sequence ID" value="KAL2728638.1"/>
    <property type="molecule type" value="Genomic_DNA"/>
</dbReference>
<evidence type="ECO:0000313" key="3">
    <source>
        <dbReference type="EMBL" id="KAL2728638.1"/>
    </source>
</evidence>
<feature type="signal peptide" evidence="2">
    <location>
        <begin position="1"/>
        <end position="19"/>
    </location>
</feature>
<gene>
    <name evidence="3" type="ORF">V1478_006270</name>
</gene>
<feature type="transmembrane region" description="Helical" evidence="1">
    <location>
        <begin position="111"/>
        <end position="129"/>
    </location>
</feature>
<proteinExistence type="predicted"/>
<feature type="chain" id="PRO_5044837176" evidence="2">
    <location>
        <begin position="20"/>
        <end position="150"/>
    </location>
</feature>
<evidence type="ECO:0000256" key="1">
    <source>
        <dbReference type="SAM" id="Phobius"/>
    </source>
</evidence>
<protein>
    <submittedName>
        <fullName evidence="3">Ejaculatory bulb-specific protein 3-like</fullName>
    </submittedName>
</protein>
<keyword evidence="2" id="KW-0732">Signal</keyword>
<dbReference type="PANTHER" id="PTHR11257">
    <property type="entry name" value="CHEMOSENSORY PROTEIN-RELATED"/>
    <property type="match status" value="1"/>
</dbReference>
<dbReference type="InterPro" id="IPR036682">
    <property type="entry name" value="OS_D_A10/PebIII_sf"/>
</dbReference>
<dbReference type="Pfam" id="PF03392">
    <property type="entry name" value="OS-D"/>
    <property type="match status" value="1"/>
</dbReference>
<accession>A0ABD2B7C6</accession>
<dbReference type="InterPro" id="IPR005055">
    <property type="entry name" value="A10/PebIII"/>
</dbReference>
<keyword evidence="1" id="KW-0812">Transmembrane</keyword>
<dbReference type="AlphaFoldDB" id="A0ABD2B7C6"/>
<keyword evidence="1" id="KW-0472">Membrane</keyword>
<dbReference type="SUPFAM" id="SSF100910">
    <property type="entry name" value="Chemosensory protein Csp2"/>
    <property type="match status" value="1"/>
</dbReference>
<dbReference type="Gene3D" id="1.10.2080.10">
    <property type="entry name" value="Insect odorant-binding protein A10/Ejaculatory bulb-specific protein 3"/>
    <property type="match status" value="1"/>
</dbReference>
<keyword evidence="4" id="KW-1185">Reference proteome</keyword>
<evidence type="ECO:0000313" key="4">
    <source>
        <dbReference type="Proteomes" id="UP001607302"/>
    </source>
</evidence>
<organism evidence="3 4">
    <name type="scientific">Vespula squamosa</name>
    <name type="common">Southern yellow jacket</name>
    <name type="synonym">Wasp</name>
    <dbReference type="NCBI Taxonomy" id="30214"/>
    <lineage>
        <taxon>Eukaryota</taxon>
        <taxon>Metazoa</taxon>
        <taxon>Ecdysozoa</taxon>
        <taxon>Arthropoda</taxon>
        <taxon>Hexapoda</taxon>
        <taxon>Insecta</taxon>
        <taxon>Pterygota</taxon>
        <taxon>Neoptera</taxon>
        <taxon>Endopterygota</taxon>
        <taxon>Hymenoptera</taxon>
        <taxon>Apocrita</taxon>
        <taxon>Aculeata</taxon>
        <taxon>Vespoidea</taxon>
        <taxon>Vespidae</taxon>
        <taxon>Vespinae</taxon>
        <taxon>Vespula</taxon>
    </lineage>
</organism>
<evidence type="ECO:0000256" key="2">
    <source>
        <dbReference type="SAM" id="SignalP"/>
    </source>
</evidence>
<dbReference type="PANTHER" id="PTHR11257:SF13">
    <property type="entry name" value="GEO07322P1"/>
    <property type="match status" value="1"/>
</dbReference>
<name>A0ABD2B7C6_VESSQ</name>
<reference evidence="3 4" key="1">
    <citation type="journal article" date="2024" name="Ann. Entomol. Soc. Am.">
        <title>Genomic analyses of the southern and eastern yellowjacket wasps (Hymenoptera: Vespidae) reveal evolutionary signatures of social life.</title>
        <authorList>
            <person name="Catto M.A."/>
            <person name="Caine P.B."/>
            <person name="Orr S.E."/>
            <person name="Hunt B.G."/>
            <person name="Goodisman M.A.D."/>
        </authorList>
    </citation>
    <scope>NUCLEOTIDE SEQUENCE [LARGE SCALE GENOMIC DNA]</scope>
    <source>
        <strain evidence="3">233</strain>
        <tissue evidence="3">Head and thorax</tissue>
    </source>
</reference>
<sequence length="150" mass="17344">MKFTYLFFLIIGMFWLIVGYTEEPYSNIYDQVDVDAIFNSERFLNQYINCLLDEGPCTADGRSLKQVLPEILSTQCARCNEYQKKIAKKIWQLKEKKPKHSRGMSGLDLNALRLLSSVFIPAAYTCMLISRLSMGTRSSGYWLIFFEGHT</sequence>